<evidence type="ECO:0000256" key="3">
    <source>
        <dbReference type="ARBA" id="ARBA00022448"/>
    </source>
</evidence>
<keyword evidence="6 11" id="KW-0812">Transmembrane</keyword>
<dbReference type="SUPFAM" id="SSF74653">
    <property type="entry name" value="TolA/TonB C-terminal domain"/>
    <property type="match status" value="1"/>
</dbReference>
<comment type="caution">
    <text evidence="13">The sequence shown here is derived from an EMBL/GenBank/DDBJ whole genome shotgun (WGS) entry which is preliminary data.</text>
</comment>
<organism evidence="13 14">
    <name type="scientific">Rhizosaccharibacter radicis</name>
    <dbReference type="NCBI Taxonomy" id="2782605"/>
    <lineage>
        <taxon>Bacteria</taxon>
        <taxon>Pseudomonadati</taxon>
        <taxon>Pseudomonadota</taxon>
        <taxon>Alphaproteobacteria</taxon>
        <taxon>Acetobacterales</taxon>
        <taxon>Acetobacteraceae</taxon>
        <taxon>Rhizosaccharibacter</taxon>
    </lineage>
</organism>
<evidence type="ECO:0000256" key="1">
    <source>
        <dbReference type="ARBA" id="ARBA00004383"/>
    </source>
</evidence>
<protein>
    <submittedName>
        <fullName evidence="13">Energy transducer TonB</fullName>
    </submittedName>
</protein>
<dbReference type="InterPro" id="IPR006260">
    <property type="entry name" value="TonB/TolA_C"/>
</dbReference>
<keyword evidence="9 11" id="KW-0472">Membrane</keyword>
<evidence type="ECO:0000259" key="12">
    <source>
        <dbReference type="PROSITE" id="PS52015"/>
    </source>
</evidence>
<evidence type="ECO:0000313" key="14">
    <source>
        <dbReference type="Proteomes" id="UP001524547"/>
    </source>
</evidence>
<feature type="region of interest" description="Disordered" evidence="10">
    <location>
        <begin position="16"/>
        <end position="47"/>
    </location>
</feature>
<reference evidence="13 14" key="1">
    <citation type="submission" date="2022-06" db="EMBL/GenBank/DDBJ databases">
        <title>Rhizosaccharibacter gen. nov. sp. nov. KSS12, endophytic bacteria isolated from sugarcane.</title>
        <authorList>
            <person name="Pitiwittayakul N."/>
        </authorList>
    </citation>
    <scope>NUCLEOTIDE SEQUENCE [LARGE SCALE GENOMIC DNA]</scope>
    <source>
        <strain evidence="13 14">KSS12</strain>
    </source>
</reference>
<evidence type="ECO:0000256" key="4">
    <source>
        <dbReference type="ARBA" id="ARBA00022475"/>
    </source>
</evidence>
<feature type="compositionally biased region" description="Basic and acidic residues" evidence="10">
    <location>
        <begin position="22"/>
        <end position="34"/>
    </location>
</feature>
<comment type="similarity">
    <text evidence="2">Belongs to the TonB family.</text>
</comment>
<gene>
    <name evidence="13" type="ORF">NFI88_08460</name>
</gene>
<feature type="transmembrane region" description="Helical" evidence="11">
    <location>
        <begin position="89"/>
        <end position="109"/>
    </location>
</feature>
<dbReference type="Proteomes" id="UP001524547">
    <property type="component" value="Unassembled WGS sequence"/>
</dbReference>
<evidence type="ECO:0000256" key="5">
    <source>
        <dbReference type="ARBA" id="ARBA00022519"/>
    </source>
</evidence>
<evidence type="ECO:0000256" key="6">
    <source>
        <dbReference type="ARBA" id="ARBA00022692"/>
    </source>
</evidence>
<feature type="compositionally biased region" description="Pro residues" evidence="10">
    <location>
        <begin position="185"/>
        <end position="203"/>
    </location>
</feature>
<evidence type="ECO:0000256" key="8">
    <source>
        <dbReference type="ARBA" id="ARBA00022989"/>
    </source>
</evidence>
<feature type="region of interest" description="Disordered" evidence="10">
    <location>
        <begin position="133"/>
        <end position="275"/>
    </location>
</feature>
<keyword evidence="14" id="KW-1185">Reference proteome</keyword>
<comment type="subcellular location">
    <subcellularLocation>
        <location evidence="1">Cell inner membrane</location>
        <topology evidence="1">Single-pass membrane protein</topology>
        <orientation evidence="1">Periplasmic side</orientation>
    </subcellularLocation>
</comment>
<evidence type="ECO:0000256" key="11">
    <source>
        <dbReference type="SAM" id="Phobius"/>
    </source>
</evidence>
<dbReference type="Pfam" id="PF03544">
    <property type="entry name" value="TonB_C"/>
    <property type="match status" value="1"/>
</dbReference>
<dbReference type="EMBL" id="JAMZEJ010000004">
    <property type="protein sequence ID" value="MCQ8240865.1"/>
    <property type="molecule type" value="Genomic_DNA"/>
</dbReference>
<keyword evidence="7" id="KW-0653">Protein transport</keyword>
<evidence type="ECO:0000256" key="10">
    <source>
        <dbReference type="SAM" id="MobiDB-lite"/>
    </source>
</evidence>
<feature type="compositionally biased region" description="Basic and acidic residues" evidence="10">
    <location>
        <begin position="215"/>
        <end position="233"/>
    </location>
</feature>
<keyword evidence="4" id="KW-1003">Cell membrane</keyword>
<keyword evidence="8 11" id="KW-1133">Transmembrane helix</keyword>
<dbReference type="RefSeq" id="WP_422919593.1">
    <property type="nucleotide sequence ID" value="NZ_JAMZEJ010000004.1"/>
</dbReference>
<sequence>MAPTRHRRLEPFLLVRPAGSGPRDRLAAPADSRKAALPVVPRGDAPAVAGRDARGAVAAIPDQPVENALPPLGGRPEEDGVRARRIRNALIGSGIAHLLGLVVLSILFARQALRPPPPEPAVQMVFGTAGMQGDNKIEDQTVGGNPATTKAPSAASEPSKTEAEQHEATPPPPPVEVPVPDVTPAIPPPTPEPVPVPELPPLPVARKRSPPTTQTREHSERVPLRLQAPERRQASRSASPLSHPMDSSFAQTVPGPPRPRIGRGGGSHSPVDLSLGPLVKNGKVNTPYATVGIKGVSDDYAEMIGAWIRRHMYYPEDAARRGEDGPSSVHVVLDRQGRVKSIRLVSSSGSYSLDDATQGMFRGARLPDVPPDMEGDHFDIDLTINYVLLR</sequence>
<dbReference type="Gene3D" id="3.30.1150.10">
    <property type="match status" value="1"/>
</dbReference>
<evidence type="ECO:0000256" key="2">
    <source>
        <dbReference type="ARBA" id="ARBA00006555"/>
    </source>
</evidence>
<keyword evidence="5" id="KW-0997">Cell inner membrane</keyword>
<dbReference type="InterPro" id="IPR037682">
    <property type="entry name" value="TonB_C"/>
</dbReference>
<feature type="domain" description="TonB C-terminal" evidence="12">
    <location>
        <begin position="299"/>
        <end position="390"/>
    </location>
</feature>
<dbReference type="NCBIfam" id="TIGR01352">
    <property type="entry name" value="tonB_Cterm"/>
    <property type="match status" value="1"/>
</dbReference>
<dbReference type="PANTHER" id="PTHR33446">
    <property type="entry name" value="PROTEIN TONB-RELATED"/>
    <property type="match status" value="1"/>
</dbReference>
<dbReference type="PROSITE" id="PS52015">
    <property type="entry name" value="TONB_CTD"/>
    <property type="match status" value="1"/>
</dbReference>
<keyword evidence="3" id="KW-0813">Transport</keyword>
<proteinExistence type="inferred from homology"/>
<evidence type="ECO:0000256" key="9">
    <source>
        <dbReference type="ARBA" id="ARBA00023136"/>
    </source>
</evidence>
<evidence type="ECO:0000256" key="7">
    <source>
        <dbReference type="ARBA" id="ARBA00022927"/>
    </source>
</evidence>
<accession>A0ABT1VWZ4</accession>
<evidence type="ECO:0000313" key="13">
    <source>
        <dbReference type="EMBL" id="MCQ8240865.1"/>
    </source>
</evidence>
<feature type="compositionally biased region" description="Polar residues" evidence="10">
    <location>
        <begin position="142"/>
        <end position="151"/>
    </location>
</feature>
<dbReference type="InterPro" id="IPR051045">
    <property type="entry name" value="TonB-dependent_transducer"/>
</dbReference>
<name>A0ABT1VWZ4_9PROT</name>